<keyword evidence="1" id="KW-0732">Signal</keyword>
<name>E7C6Z0_9BACT</name>
<sequence length="243" mass="26518">MKNAITMTVVVGLMIVGAASAAQAQNQLTLVQDVHVNPGKTAQFEEAKLGRNTRMADAGVTFGSRTFANDRNVYSTLIPLSNMADLDKRRTQLSGLRAGNATLASEAIHHIDSSISRLRPDLGYTPTTPRVPADEVGFYRGFHWYLKFGTANEAADIVRQIRALYEENNLQIGFAVFTKVTGSGPDLSAFLPARDAADFYSNYFASLGGAAIGPLVARLNELSYRTDNLNSTRRQDLDYQPPN</sequence>
<feature type="signal peptide" evidence="1">
    <location>
        <begin position="1"/>
        <end position="24"/>
    </location>
</feature>
<feature type="chain" id="PRO_5003218147" evidence="1">
    <location>
        <begin position="25"/>
        <end position="243"/>
    </location>
</feature>
<dbReference type="AlphaFoldDB" id="E7C6Z0"/>
<accession>E7C6Z0</accession>
<organism evidence="2">
    <name type="scientific">uncultured Gemmatimonadales bacterium HF0770_11C06</name>
    <dbReference type="NCBI Taxonomy" id="723616"/>
    <lineage>
        <taxon>Bacteria</taxon>
        <taxon>Pseudomonadati</taxon>
        <taxon>Gemmatimonadota</taxon>
        <taxon>Gemmatimonadia</taxon>
        <taxon>Gemmatimonadales</taxon>
        <taxon>environmental samples</taxon>
    </lineage>
</organism>
<evidence type="ECO:0000313" key="2">
    <source>
        <dbReference type="EMBL" id="ADI23214.1"/>
    </source>
</evidence>
<proteinExistence type="predicted"/>
<reference evidence="2" key="1">
    <citation type="submission" date="2010-01" db="EMBL/GenBank/DDBJ databases">
        <title>Genome fragments of uncultured bacteria from the North Pacific subtropical Gyre.</title>
        <authorList>
            <person name="Pham V.D."/>
            <person name="Delong E.F."/>
        </authorList>
    </citation>
    <scope>NUCLEOTIDE SEQUENCE</scope>
</reference>
<dbReference type="EMBL" id="GU568008">
    <property type="protein sequence ID" value="ADI23214.1"/>
    <property type="molecule type" value="Genomic_DNA"/>
</dbReference>
<evidence type="ECO:0000256" key="1">
    <source>
        <dbReference type="SAM" id="SignalP"/>
    </source>
</evidence>
<protein>
    <submittedName>
        <fullName evidence="2">Uncharacterized protein</fullName>
    </submittedName>
</protein>